<dbReference type="RefSeq" id="WP_166506987.1">
    <property type="nucleotide sequence ID" value="NZ_CP012661.1"/>
</dbReference>
<evidence type="ECO:0000313" key="3">
    <source>
        <dbReference type="Proteomes" id="UP000076128"/>
    </source>
</evidence>
<reference evidence="2 3" key="1">
    <citation type="submission" date="2015-09" db="EMBL/GenBank/DDBJ databases">
        <title>Complete genome sequence of Defluviimonas alba cai42t isolated from an oilfield in Xinjiang.</title>
        <authorList>
            <person name="Geng S."/>
            <person name="Pan X."/>
            <person name="Wu X."/>
        </authorList>
    </citation>
    <scope>NUCLEOTIDE SEQUENCE [LARGE SCALE GENOMIC DNA]</scope>
    <source>
        <strain evidence="3">cai42</strain>
    </source>
</reference>
<keyword evidence="1" id="KW-0472">Membrane</keyword>
<feature type="transmembrane region" description="Helical" evidence="1">
    <location>
        <begin position="6"/>
        <end position="22"/>
    </location>
</feature>
<sequence length="137" mass="15614">MSDPALMIVLALSYSVFAWLIFREFSKSEATRKDFVSLRADYRSANAKAWSFSADHHAVIDRLTQIEERLSQIEVRMTEMTRDIEQSISASIANSENAIQHAGKLHRDQRETIGKAEKLHDALSKKFDETVNAMRGK</sequence>
<keyword evidence="3" id="KW-1185">Reference proteome</keyword>
<protein>
    <submittedName>
        <fullName evidence="2">Uncharacterized protein</fullName>
    </submittedName>
</protein>
<accession>A0A159YZL2</accession>
<keyword evidence="1" id="KW-1133">Transmembrane helix</keyword>
<proteinExistence type="predicted"/>
<gene>
    <name evidence="2" type="ORF">AKL17_0737</name>
</gene>
<evidence type="ECO:0000313" key="2">
    <source>
        <dbReference type="EMBL" id="AMY67996.1"/>
    </source>
</evidence>
<dbReference type="AlphaFoldDB" id="A0A159YZL2"/>
<dbReference type="KEGG" id="daa:AKL17_0737"/>
<dbReference type="EMBL" id="CP012661">
    <property type="protein sequence ID" value="AMY67996.1"/>
    <property type="molecule type" value="Genomic_DNA"/>
</dbReference>
<keyword evidence="1" id="KW-0812">Transmembrane</keyword>
<dbReference type="Proteomes" id="UP000076128">
    <property type="component" value="Chromosome"/>
</dbReference>
<evidence type="ECO:0000256" key="1">
    <source>
        <dbReference type="SAM" id="Phobius"/>
    </source>
</evidence>
<name>A0A159YZL2_9RHOB</name>
<organism evidence="2 3">
    <name type="scientific">Frigidibacter mobilis</name>
    <dbReference type="NCBI Taxonomy" id="1335048"/>
    <lineage>
        <taxon>Bacteria</taxon>
        <taxon>Pseudomonadati</taxon>
        <taxon>Pseudomonadota</taxon>
        <taxon>Alphaproteobacteria</taxon>
        <taxon>Rhodobacterales</taxon>
        <taxon>Paracoccaceae</taxon>
        <taxon>Frigidibacter</taxon>
    </lineage>
</organism>